<protein>
    <submittedName>
        <fullName evidence="1">Uncharacterized protein</fullName>
    </submittedName>
</protein>
<evidence type="ECO:0000313" key="1">
    <source>
        <dbReference type="EMBL" id="CAG7835878.1"/>
    </source>
</evidence>
<name>A0A8J2LHY1_9HEXA</name>
<feature type="non-terminal residue" evidence="1">
    <location>
        <position position="1"/>
    </location>
</feature>
<reference evidence="1" key="1">
    <citation type="submission" date="2021-06" db="EMBL/GenBank/DDBJ databases">
        <authorList>
            <person name="Hodson N. C."/>
            <person name="Mongue J. A."/>
            <person name="Jaron S. K."/>
        </authorList>
    </citation>
    <scope>NUCLEOTIDE SEQUENCE</scope>
</reference>
<comment type="caution">
    <text evidence="1">The sequence shown here is derived from an EMBL/GenBank/DDBJ whole genome shotgun (WGS) entry which is preliminary data.</text>
</comment>
<keyword evidence="2" id="KW-1185">Reference proteome</keyword>
<accession>A0A8J2LHY1</accession>
<sequence length="119" mass="12942">VLVQTLIPIVLSKPKTTSERTSHGEDLMKNLLKVIKDIRSEEDDTWWGGNIGGSNVSKGSTIIGKQGGGSISTKLQQGNEQAEVTRCRDLDCCQVFRCSGGCCTCNSDMENDPLMSNIY</sequence>
<proteinExistence type="predicted"/>
<organism evidence="1 2">
    <name type="scientific">Allacma fusca</name>
    <dbReference type="NCBI Taxonomy" id="39272"/>
    <lineage>
        <taxon>Eukaryota</taxon>
        <taxon>Metazoa</taxon>
        <taxon>Ecdysozoa</taxon>
        <taxon>Arthropoda</taxon>
        <taxon>Hexapoda</taxon>
        <taxon>Collembola</taxon>
        <taxon>Symphypleona</taxon>
        <taxon>Sminthuridae</taxon>
        <taxon>Allacma</taxon>
    </lineage>
</organism>
<dbReference type="Proteomes" id="UP000708208">
    <property type="component" value="Unassembled WGS sequence"/>
</dbReference>
<dbReference type="AlphaFoldDB" id="A0A8J2LHY1"/>
<gene>
    <name evidence="1" type="ORF">AFUS01_LOCUS45193</name>
</gene>
<evidence type="ECO:0000313" key="2">
    <source>
        <dbReference type="Proteomes" id="UP000708208"/>
    </source>
</evidence>
<dbReference type="EMBL" id="CAJVCH010570789">
    <property type="protein sequence ID" value="CAG7835878.1"/>
    <property type="molecule type" value="Genomic_DNA"/>
</dbReference>